<keyword evidence="2" id="KW-1185">Reference proteome</keyword>
<gene>
    <name evidence="1" type="ORF">EJF14_40065</name>
</gene>
<proteinExistence type="predicted"/>
<name>A0ACD0WLJ7_CLALS</name>
<organism evidence="1 2">
    <name type="scientific">Clavispora lusitaniae</name>
    <name type="common">Candida lusitaniae</name>
    <dbReference type="NCBI Taxonomy" id="36911"/>
    <lineage>
        <taxon>Eukaryota</taxon>
        <taxon>Fungi</taxon>
        <taxon>Dikarya</taxon>
        <taxon>Ascomycota</taxon>
        <taxon>Saccharomycotina</taxon>
        <taxon>Pichiomycetes</taxon>
        <taxon>Metschnikowiaceae</taxon>
        <taxon>Clavispora</taxon>
    </lineage>
</organism>
<evidence type="ECO:0000313" key="1">
    <source>
        <dbReference type="EMBL" id="QFZ28043.1"/>
    </source>
</evidence>
<evidence type="ECO:0000313" key="2">
    <source>
        <dbReference type="Proteomes" id="UP000326582"/>
    </source>
</evidence>
<sequence>MSAFSDVKADKRFSISSSAANFLTSSIQSATDLISRSRKNSDPLRTRNISIDDDPMRKKILKLRQNDVSDDSANEFCINDDNENDGDNEIDDGNENDTDDDIPTDRRHHLSRTLVQNKMDIGYPDVGVDDYIYENDVKESIENMASFEVPSVFLKQGMLLLKISHKSKKRILFKVDPSNFKFVYKQTSKSKTYEFLVDDIRSIMARENANIYREEFGISKEFERRWITVVFFNHHKNKLKTLNLIADTSRDLKKLLFVIEGFKKLKDNISETLLVNLGDLDEVEKTIVSGKAESTIKQPKKQLSLSDVLKFSKRLNVNVNTDFLEGLYHSVRSDNKAGIDFKEFKNFVKLLKKREDISPIWKSLTKGKEFMYLEDFISFVTEIQGECYDLEKASRIFRRFSSNEDSSAWQEEDWTAFLLSKYSNPLIEEHMDDSYFKHPLNEYYILSSHNTYLIGRQVAGDSSVEGYMKALHKGCRCLEIDIWNNQSDPEAEPIVNHGRTFTNGISLPSVLKAIKKYAFVASPFPVILSLEIHCSNTAQLKVVKLLQEILGDALVQEPINSESTLPNPDKLKYRFLVKVKKSTPFSAIGVDETGKLVSSSTTASFSESNDNFSSKSSLKLRRKSTNNIIDTLSDLGIYVQGTKFRNFSLPESKTFNHCFSLSEKSANSMIKDDGKRNALDKHNRKFLMRVYPSKIRLKSSNFIPMNYWAHGVQMVATNWQTYDLGQQLNESFFAGSYGYVLKPHYLRHALLKSTMRRTDIYGAQKIKFCIDIISAQQLPKPTNSAAINPFIIVEIIGANSVTWDRRSTVGATPIVAGNGHNPCWNSRYAGVAESDHHFMFLRITVHSSTSATTVDDTKEICTLLVKFSSMKQGYRYYPLNDPCGERLLYSTIFMKVNWCTVK</sequence>
<dbReference type="EMBL" id="CP038487">
    <property type="protein sequence ID" value="QFZ28043.1"/>
    <property type="molecule type" value="Genomic_DNA"/>
</dbReference>
<dbReference type="Proteomes" id="UP000326582">
    <property type="component" value="Chromosome 4"/>
</dbReference>
<reference evidence="2" key="1">
    <citation type="journal article" date="2019" name="MBio">
        <title>Comparative genomics for the elucidation of multidrug resistance (MDR) in Candida lusitaniae.</title>
        <authorList>
            <person name="Kannan A."/>
            <person name="Asner S.A."/>
            <person name="Trachsel E."/>
            <person name="Kelly S."/>
            <person name="Parker J."/>
            <person name="Sanglard D."/>
        </authorList>
    </citation>
    <scope>NUCLEOTIDE SEQUENCE [LARGE SCALE GENOMIC DNA]</scope>
    <source>
        <strain evidence="2">P1</strain>
    </source>
</reference>
<accession>A0ACD0WLJ7</accession>
<protein>
    <submittedName>
        <fullName evidence="1">1-phosphatidylinositol 4,5-bisphosphatephosphodiesterase</fullName>
    </submittedName>
</protein>